<reference evidence="3 4" key="1">
    <citation type="submission" date="2020-08" db="EMBL/GenBank/DDBJ databases">
        <title>A Genomic Blueprint of the Chicken Gut Microbiome.</title>
        <authorList>
            <person name="Gilroy R."/>
            <person name="Ravi A."/>
            <person name="Getino M."/>
            <person name="Pursley I."/>
            <person name="Horton D.L."/>
            <person name="Alikhan N.-F."/>
            <person name="Baker D."/>
            <person name="Gharbi K."/>
            <person name="Hall N."/>
            <person name="Watson M."/>
            <person name="Adriaenssens E.M."/>
            <person name="Foster-Nyarko E."/>
            <person name="Jarju S."/>
            <person name="Secka A."/>
            <person name="Antonio M."/>
            <person name="Oren A."/>
            <person name="Chaudhuri R."/>
            <person name="La Ragione R.M."/>
            <person name="Hildebrand F."/>
            <person name="Pallen M.J."/>
        </authorList>
    </citation>
    <scope>NUCLEOTIDE SEQUENCE [LARGE SCALE GENOMIC DNA]</scope>
    <source>
        <strain evidence="3 4">N37</strain>
    </source>
</reference>
<comment type="caution">
    <text evidence="3">The sequence shown here is derived from an EMBL/GenBank/DDBJ whole genome shotgun (WGS) entry which is preliminary data.</text>
</comment>
<keyword evidence="3" id="KW-0540">Nuclease</keyword>
<keyword evidence="3" id="KW-0255">Endonuclease</keyword>
<proteinExistence type="predicted"/>
<evidence type="ECO:0000259" key="1">
    <source>
        <dbReference type="Pfam" id="PF08721"/>
    </source>
</evidence>
<evidence type="ECO:0000313" key="4">
    <source>
        <dbReference type="Proteomes" id="UP000627166"/>
    </source>
</evidence>
<dbReference type="InterPro" id="IPR036388">
    <property type="entry name" value="WH-like_DNA-bd_sf"/>
</dbReference>
<dbReference type="InterPro" id="IPR014832">
    <property type="entry name" value="TnsA_C"/>
</dbReference>
<dbReference type="Pfam" id="PF08721">
    <property type="entry name" value="Tn7_Tnp_TnsA_C"/>
    <property type="match status" value="1"/>
</dbReference>
<sequence>MAKRKLVWNENKIKEFIKEGRGSGEGENYKPWLNTQDFPSMGMTTRTFSKKTNRMHHFFSNTQLHYFYLLEWEDAVLDIREHYPLLDLEEVLKDTSDLKLNKFQNKENGTSYIFATSFLITLLDKDGNTRSIARSIKYASELSKSITQEKLEIERRYWQEGKDIDWGIVTNKDINIVRAKNIEWIRSIIDSSEYLGFSKSDVEGLIEGLLYRLVESKGIIRDIIFGYEQDYDIDKGSGLLLFKYMIANKIVKIDMDKPINLKNNSSTLIFPQFKKEGVVNL</sequence>
<dbReference type="CDD" id="cd22362">
    <property type="entry name" value="TnsA_endonuclease-like"/>
    <property type="match status" value="1"/>
</dbReference>
<dbReference type="RefSeq" id="WP_191738727.1">
    <property type="nucleotide sequence ID" value="NZ_JACSQB010000012.1"/>
</dbReference>
<dbReference type="SUPFAM" id="SSF52980">
    <property type="entry name" value="Restriction endonuclease-like"/>
    <property type="match status" value="1"/>
</dbReference>
<dbReference type="InterPro" id="IPR011335">
    <property type="entry name" value="Restrct_endonuc-II-like"/>
</dbReference>
<feature type="domain" description="TnsA endonuclease C-terminal" evidence="1">
    <location>
        <begin position="173"/>
        <end position="255"/>
    </location>
</feature>
<dbReference type="GO" id="GO:0004519">
    <property type="term" value="F:endonuclease activity"/>
    <property type="evidence" value="ECO:0007669"/>
    <property type="project" value="UniProtKB-KW"/>
</dbReference>
<name>A0ABR8YNC6_9CLOT</name>
<keyword evidence="4" id="KW-1185">Reference proteome</keyword>
<feature type="domain" description="TnsA endonuclease N-terminal" evidence="2">
    <location>
        <begin position="74"/>
        <end position="170"/>
    </location>
</feature>
<dbReference type="Gene3D" id="3.40.1350.10">
    <property type="match status" value="1"/>
</dbReference>
<dbReference type="InterPro" id="IPR014833">
    <property type="entry name" value="TnsA_N"/>
</dbReference>
<dbReference type="Proteomes" id="UP000627166">
    <property type="component" value="Unassembled WGS sequence"/>
</dbReference>
<organism evidence="3 4">
    <name type="scientific">Clostridium faecium</name>
    <dbReference type="NCBI Taxonomy" id="2762223"/>
    <lineage>
        <taxon>Bacteria</taxon>
        <taxon>Bacillati</taxon>
        <taxon>Bacillota</taxon>
        <taxon>Clostridia</taxon>
        <taxon>Eubacteriales</taxon>
        <taxon>Clostridiaceae</taxon>
        <taxon>Clostridium</taxon>
    </lineage>
</organism>
<dbReference type="EMBL" id="JACSQB010000012">
    <property type="protein sequence ID" value="MBD8045745.1"/>
    <property type="molecule type" value="Genomic_DNA"/>
</dbReference>
<accession>A0ABR8YNC6</accession>
<evidence type="ECO:0000313" key="3">
    <source>
        <dbReference type="EMBL" id="MBD8045745.1"/>
    </source>
</evidence>
<keyword evidence="3" id="KW-0378">Hydrolase</keyword>
<dbReference type="Gene3D" id="1.10.10.10">
    <property type="entry name" value="Winged helix-like DNA-binding domain superfamily/Winged helix DNA-binding domain"/>
    <property type="match status" value="1"/>
</dbReference>
<protein>
    <submittedName>
        <fullName evidence="3">TnsA endonuclease N-terminal domain-containing protein</fullName>
    </submittedName>
</protein>
<dbReference type="InterPro" id="IPR011856">
    <property type="entry name" value="tRNA_endonuc-like_dom_sf"/>
</dbReference>
<dbReference type="Pfam" id="PF08722">
    <property type="entry name" value="Tn7_TnsA-like_N"/>
    <property type="match status" value="1"/>
</dbReference>
<gene>
    <name evidence="3" type="ORF">H9637_01575</name>
</gene>
<evidence type="ECO:0000259" key="2">
    <source>
        <dbReference type="Pfam" id="PF08722"/>
    </source>
</evidence>